<keyword evidence="13" id="KW-1185">Reference proteome</keyword>
<dbReference type="PANTHER" id="PTHR13116:SF10">
    <property type="entry name" value="ER MEMBRANE PROTEIN COMPLEX SUBUNIT 3"/>
    <property type="match status" value="1"/>
</dbReference>
<evidence type="ECO:0000313" key="12">
    <source>
        <dbReference type="EMBL" id="MED6286341.1"/>
    </source>
</evidence>
<evidence type="ECO:0000256" key="3">
    <source>
        <dbReference type="ARBA" id="ARBA00011276"/>
    </source>
</evidence>
<evidence type="ECO:0000256" key="11">
    <source>
        <dbReference type="SAM" id="SignalP"/>
    </source>
</evidence>
<keyword evidence="5 10" id="KW-0812">Transmembrane</keyword>
<accession>A0ABU7EGG1</accession>
<dbReference type="InterPro" id="IPR008568">
    <property type="entry name" value="EMC3"/>
</dbReference>
<reference evidence="12 13" key="1">
    <citation type="submission" date="2021-06" db="EMBL/GenBank/DDBJ databases">
        <authorList>
            <person name="Palmer J.M."/>
        </authorList>
    </citation>
    <scope>NUCLEOTIDE SEQUENCE [LARGE SCALE GENOMIC DNA]</scope>
    <source>
        <strain evidence="12 13">CL_MEX2019</strain>
        <tissue evidence="12">Muscle</tissue>
    </source>
</reference>
<organism evidence="12 13">
    <name type="scientific">Characodon lateralis</name>
    <dbReference type="NCBI Taxonomy" id="208331"/>
    <lineage>
        <taxon>Eukaryota</taxon>
        <taxon>Metazoa</taxon>
        <taxon>Chordata</taxon>
        <taxon>Craniata</taxon>
        <taxon>Vertebrata</taxon>
        <taxon>Euteleostomi</taxon>
        <taxon>Actinopterygii</taxon>
        <taxon>Neopterygii</taxon>
        <taxon>Teleostei</taxon>
        <taxon>Neoteleostei</taxon>
        <taxon>Acanthomorphata</taxon>
        <taxon>Ovalentaria</taxon>
        <taxon>Atherinomorphae</taxon>
        <taxon>Cyprinodontiformes</taxon>
        <taxon>Goodeidae</taxon>
        <taxon>Characodon</taxon>
    </lineage>
</organism>
<evidence type="ECO:0000256" key="4">
    <source>
        <dbReference type="ARBA" id="ARBA00020822"/>
    </source>
</evidence>
<evidence type="ECO:0000256" key="2">
    <source>
        <dbReference type="ARBA" id="ARBA00005376"/>
    </source>
</evidence>
<name>A0ABU7EGG1_9TELE</name>
<evidence type="ECO:0000256" key="6">
    <source>
        <dbReference type="ARBA" id="ARBA00022824"/>
    </source>
</evidence>
<dbReference type="PANTHER" id="PTHR13116">
    <property type="entry name" value="ER MEMBRANE PROTEIN COMPLEX SUBUNIT 3"/>
    <property type="match status" value="1"/>
</dbReference>
<proteinExistence type="inferred from homology"/>
<dbReference type="Proteomes" id="UP001352852">
    <property type="component" value="Unassembled WGS sequence"/>
</dbReference>
<evidence type="ECO:0000256" key="8">
    <source>
        <dbReference type="ARBA" id="ARBA00023136"/>
    </source>
</evidence>
<evidence type="ECO:0000313" key="13">
    <source>
        <dbReference type="Proteomes" id="UP001352852"/>
    </source>
</evidence>
<comment type="similarity">
    <text evidence="2">Belongs to the EMC3 family.</text>
</comment>
<feature type="signal peptide" evidence="11">
    <location>
        <begin position="1"/>
        <end position="22"/>
    </location>
</feature>
<evidence type="ECO:0000256" key="9">
    <source>
        <dbReference type="ARBA" id="ARBA00030327"/>
    </source>
</evidence>
<evidence type="ECO:0000256" key="7">
    <source>
        <dbReference type="ARBA" id="ARBA00022989"/>
    </source>
</evidence>
<protein>
    <recommendedName>
        <fullName evidence="4">ER membrane protein complex subunit 3</fullName>
    </recommendedName>
    <alternativeName>
        <fullName evidence="9">Transmembrane protein 111</fullName>
    </alternativeName>
</protein>
<dbReference type="InterPro" id="IPR002809">
    <property type="entry name" value="EMC3/TMCO1"/>
</dbReference>
<sequence>VPRWGTYLWISSKILFMAPVAAAPWNCCLDPSTHQHHNSPAHPPMIHCSTHASIFVLELHQRTSPQATDLSPSVPAVILISLPDPLQLQQRHPPDRMAEPELLLDSNIRLWVVLPIVFITFLVGVIRHYVSILLQSDKKLTLEQVSDSQVLIRSRILRENGKYIPKQSFLMRKFYFNNQEDGFFKKTKRKVVPPSPMTDPSMLTDMMKGNVTNVLPMILIGGWINWTFSGFVTTKVPFPLTLRFKPMLQQGIELLSLDASWVSSASWYFLNVFGLRSMYSLILGQDNGADQSRIMQEQMSGAAMAMPADTNKAFKAEWEALELTDHQWALESVEDELMTRELDFDGMFNKDLPSGIF</sequence>
<keyword evidence="6" id="KW-0256">Endoplasmic reticulum</keyword>
<feature type="transmembrane region" description="Helical" evidence="10">
    <location>
        <begin position="211"/>
        <end position="232"/>
    </location>
</feature>
<keyword evidence="7 10" id="KW-1133">Transmembrane helix</keyword>
<keyword evidence="8 10" id="KW-0472">Membrane</keyword>
<feature type="non-terminal residue" evidence="12">
    <location>
        <position position="1"/>
    </location>
</feature>
<comment type="subunit">
    <text evidence="3">Component of the ER membrane protein complex (EMC).</text>
</comment>
<comment type="caution">
    <text evidence="12">The sequence shown here is derived from an EMBL/GenBank/DDBJ whole genome shotgun (WGS) entry which is preliminary data.</text>
</comment>
<dbReference type="Pfam" id="PF01956">
    <property type="entry name" value="EMC3_TMCO1"/>
    <property type="match status" value="1"/>
</dbReference>
<keyword evidence="11" id="KW-0732">Signal</keyword>
<evidence type="ECO:0000256" key="10">
    <source>
        <dbReference type="SAM" id="Phobius"/>
    </source>
</evidence>
<dbReference type="EMBL" id="JAHUTJ010057619">
    <property type="protein sequence ID" value="MED6286341.1"/>
    <property type="molecule type" value="Genomic_DNA"/>
</dbReference>
<gene>
    <name evidence="12" type="primary">EMC3_1</name>
    <name evidence="12" type="ORF">CHARACLAT_004990</name>
</gene>
<feature type="chain" id="PRO_5045572469" description="ER membrane protein complex subunit 3" evidence="11">
    <location>
        <begin position="23"/>
        <end position="357"/>
    </location>
</feature>
<dbReference type="SMART" id="SM01415">
    <property type="entry name" value="DUF106"/>
    <property type="match status" value="1"/>
</dbReference>
<evidence type="ECO:0000256" key="1">
    <source>
        <dbReference type="ARBA" id="ARBA00004477"/>
    </source>
</evidence>
<evidence type="ECO:0000256" key="5">
    <source>
        <dbReference type="ARBA" id="ARBA00022692"/>
    </source>
</evidence>
<comment type="subcellular location">
    <subcellularLocation>
        <location evidence="1">Endoplasmic reticulum membrane</location>
        <topology evidence="1">Multi-pass membrane protein</topology>
    </subcellularLocation>
</comment>
<feature type="transmembrane region" description="Helical" evidence="10">
    <location>
        <begin position="108"/>
        <end position="130"/>
    </location>
</feature>